<evidence type="ECO:0000313" key="2">
    <source>
        <dbReference type="EMBL" id="OZG49354.1"/>
    </source>
</evidence>
<dbReference type="AlphaFoldDB" id="A0A261ER81"/>
<dbReference type="Proteomes" id="UP000216454">
    <property type="component" value="Unassembled WGS sequence"/>
</dbReference>
<name>A0A261ER81_9BIFI</name>
<accession>A0A261ER81</accession>
<proteinExistence type="predicted"/>
<organism evidence="2 3">
    <name type="scientific">Pseudoscardovia suis</name>
    <dbReference type="NCBI Taxonomy" id="987063"/>
    <lineage>
        <taxon>Bacteria</taxon>
        <taxon>Bacillati</taxon>
        <taxon>Actinomycetota</taxon>
        <taxon>Actinomycetes</taxon>
        <taxon>Bifidobacteriales</taxon>
        <taxon>Bifidobacteriaceae</taxon>
        <taxon>Pseudoscardovia</taxon>
    </lineage>
</organism>
<reference evidence="2 3" key="1">
    <citation type="journal article" date="2017" name="BMC Genomics">
        <title>Comparative genomic and phylogenomic analyses of the Bifidobacteriaceae family.</title>
        <authorList>
            <person name="Lugli G.A."/>
            <person name="Milani C."/>
            <person name="Turroni F."/>
            <person name="Duranti S."/>
            <person name="Mancabelli L."/>
            <person name="Mangifesta M."/>
            <person name="Ferrario C."/>
            <person name="Modesto M."/>
            <person name="Mattarelli P."/>
            <person name="Jiri K."/>
            <person name="van Sinderen D."/>
            <person name="Ventura M."/>
        </authorList>
    </citation>
    <scope>NUCLEOTIDE SEQUENCE [LARGE SCALE GENOMIC DNA]</scope>
    <source>
        <strain evidence="2 3">DSM 24744</strain>
    </source>
</reference>
<keyword evidence="1" id="KW-0812">Transmembrane</keyword>
<keyword evidence="3" id="KW-1185">Reference proteome</keyword>
<dbReference type="EMBL" id="MWWQ01000015">
    <property type="protein sequence ID" value="OZG49354.1"/>
    <property type="molecule type" value="Genomic_DNA"/>
</dbReference>
<keyword evidence="1" id="KW-0472">Membrane</keyword>
<evidence type="ECO:0000256" key="1">
    <source>
        <dbReference type="SAM" id="Phobius"/>
    </source>
</evidence>
<sequence length="194" mass="21155">MTPSMILTELAAVLMVVILLLLVALFVALPVLVVIVIVMSVNIARHRRTGVVSGAQSQTRSLSWVMNAMLIDLLVLLVLAAVIWLPPLAGRTWCRSESPDGAYAVTVDKMTSLPATWDGVPVTVTMTHAVDGGRTEKASFQAVMEDTDTIHYECVVTWQPDHVAIGSRAKNPDSFDDAGAVTFFHVYWDDVEFS</sequence>
<keyword evidence="1" id="KW-1133">Transmembrane helix</keyword>
<comment type="caution">
    <text evidence="2">The sequence shown here is derived from an EMBL/GenBank/DDBJ whole genome shotgun (WGS) entry which is preliminary data.</text>
</comment>
<feature type="transmembrane region" description="Helical" evidence="1">
    <location>
        <begin position="64"/>
        <end position="85"/>
    </location>
</feature>
<evidence type="ECO:0000313" key="3">
    <source>
        <dbReference type="Proteomes" id="UP000216454"/>
    </source>
</evidence>
<protein>
    <submittedName>
        <fullName evidence="2">Uncharacterized protein</fullName>
    </submittedName>
</protein>
<feature type="transmembrane region" description="Helical" evidence="1">
    <location>
        <begin position="12"/>
        <end position="43"/>
    </location>
</feature>
<gene>
    <name evidence="2" type="ORF">PSSU_1555</name>
</gene>
<dbReference type="RefSeq" id="WP_094691875.1">
    <property type="nucleotide sequence ID" value="NZ_MWWQ01000015.1"/>
</dbReference>